<evidence type="ECO:0000256" key="1">
    <source>
        <dbReference type="SAM" id="Phobius"/>
    </source>
</evidence>
<dbReference type="EMBL" id="WMBB01000014">
    <property type="protein sequence ID" value="MTE16363.1"/>
    <property type="molecule type" value="Genomic_DNA"/>
</dbReference>
<evidence type="ECO:0000313" key="3">
    <source>
        <dbReference type="Proteomes" id="UP000432464"/>
    </source>
</evidence>
<dbReference type="AlphaFoldDB" id="A0A6I3L071"/>
<name>A0A6I3L071_9NOCA</name>
<dbReference type="RefSeq" id="WP_154790792.1">
    <property type="nucleotide sequence ID" value="NZ_WMBB01000014.1"/>
</dbReference>
<keyword evidence="1" id="KW-0472">Membrane</keyword>
<reference evidence="2 3" key="1">
    <citation type="submission" date="2019-11" db="EMBL/GenBank/DDBJ databases">
        <title>Nocardia sp. nov. CT2-14 isolated from soil.</title>
        <authorList>
            <person name="Kanchanasin P."/>
            <person name="Tanasupawat S."/>
            <person name="Yuki M."/>
            <person name="Kudo T."/>
        </authorList>
    </citation>
    <scope>NUCLEOTIDE SEQUENCE [LARGE SCALE GENOMIC DNA]</scope>
    <source>
        <strain evidence="2 3">CT2-14</strain>
    </source>
</reference>
<gene>
    <name evidence="2" type="ORF">GLP40_26810</name>
</gene>
<protein>
    <submittedName>
        <fullName evidence="2">Uncharacterized protein</fullName>
    </submittedName>
</protein>
<accession>A0A6I3L071</accession>
<keyword evidence="3" id="KW-1185">Reference proteome</keyword>
<feature type="transmembrane region" description="Helical" evidence="1">
    <location>
        <begin position="52"/>
        <end position="72"/>
    </location>
</feature>
<comment type="caution">
    <text evidence="2">The sequence shown here is derived from an EMBL/GenBank/DDBJ whole genome shotgun (WGS) entry which is preliminary data.</text>
</comment>
<dbReference type="Proteomes" id="UP000432464">
    <property type="component" value="Unassembled WGS sequence"/>
</dbReference>
<sequence>MTASRYARSPVVAEVPEPAGWGRHLGVSDEVADGLDSGQLGALIFVRKLVRCWYIANVVLAVSVWAGIGLWARVYGEASFGNCAAVSGLTSHCDPGMQSLILGLISGFVVAAVVFTAASLPCLVLGYAVRWSARAMADRNEWRIPD</sequence>
<proteinExistence type="predicted"/>
<keyword evidence="1" id="KW-1133">Transmembrane helix</keyword>
<feature type="transmembrane region" description="Helical" evidence="1">
    <location>
        <begin position="100"/>
        <end position="129"/>
    </location>
</feature>
<evidence type="ECO:0000313" key="2">
    <source>
        <dbReference type="EMBL" id="MTE16363.1"/>
    </source>
</evidence>
<keyword evidence="1" id="KW-0812">Transmembrane</keyword>
<organism evidence="2 3">
    <name type="scientific">Nocardia aurantiaca</name>
    <dbReference type="NCBI Taxonomy" id="2675850"/>
    <lineage>
        <taxon>Bacteria</taxon>
        <taxon>Bacillati</taxon>
        <taxon>Actinomycetota</taxon>
        <taxon>Actinomycetes</taxon>
        <taxon>Mycobacteriales</taxon>
        <taxon>Nocardiaceae</taxon>
        <taxon>Nocardia</taxon>
    </lineage>
</organism>